<evidence type="ECO:0000256" key="5">
    <source>
        <dbReference type="ARBA" id="ARBA00023237"/>
    </source>
</evidence>
<reference evidence="9" key="1">
    <citation type="submission" date="2016-01" db="EMBL/GenBank/DDBJ databases">
        <authorList>
            <person name="Mitreva M."/>
            <person name="Pepin K.H."/>
            <person name="Mihindukulasuriya K.A."/>
            <person name="Fulton R."/>
            <person name="Fronick C."/>
            <person name="O'Laughlin M."/>
            <person name="Miner T."/>
            <person name="Herter B."/>
            <person name="Rosa B.A."/>
            <person name="Cordes M."/>
            <person name="Tomlinson C."/>
            <person name="Wollam A."/>
            <person name="Palsikar V.B."/>
            <person name="Mardis E.R."/>
            <person name="Wilson R.K."/>
        </authorList>
    </citation>
    <scope>NUCLEOTIDE SEQUENCE [LARGE SCALE GENOMIC DNA]</scope>
    <source>
        <strain evidence="9">MJR7716</strain>
    </source>
</reference>
<evidence type="ECO:0000259" key="7">
    <source>
        <dbReference type="Pfam" id="PF01103"/>
    </source>
</evidence>
<dbReference type="PANTHER" id="PTHR12815">
    <property type="entry name" value="SORTING AND ASSEMBLY MACHINERY SAMM50 PROTEIN FAMILY MEMBER"/>
    <property type="match status" value="1"/>
</dbReference>
<keyword evidence="2 6" id="KW-0812">Transmembrane</keyword>
<keyword evidence="4 6" id="KW-0472">Membrane</keyword>
<proteinExistence type="predicted"/>
<evidence type="ECO:0000256" key="1">
    <source>
        <dbReference type="ARBA" id="ARBA00004370"/>
    </source>
</evidence>
<keyword evidence="5" id="KW-0998">Cell outer membrane</keyword>
<keyword evidence="9" id="KW-1185">Reference proteome</keyword>
<dbReference type="AlphaFoldDB" id="A0A133PXL9"/>
<dbReference type="PANTHER" id="PTHR12815:SF47">
    <property type="entry name" value="TRANSLOCATION AND ASSEMBLY MODULE SUBUNIT TAMA"/>
    <property type="match status" value="1"/>
</dbReference>
<evidence type="ECO:0000256" key="6">
    <source>
        <dbReference type="SAM" id="Phobius"/>
    </source>
</evidence>
<feature type="domain" description="Bacterial surface antigen (D15)" evidence="7">
    <location>
        <begin position="573"/>
        <end position="796"/>
    </location>
</feature>
<comment type="subcellular location">
    <subcellularLocation>
        <location evidence="1">Membrane</location>
    </subcellularLocation>
</comment>
<dbReference type="EMBL" id="LRQG01000197">
    <property type="protein sequence ID" value="KXA34759.1"/>
    <property type="molecule type" value="Genomic_DNA"/>
</dbReference>
<dbReference type="PATRIC" id="fig|28128.5.peg.2288"/>
<dbReference type="GO" id="GO:0019867">
    <property type="term" value="C:outer membrane"/>
    <property type="evidence" value="ECO:0007669"/>
    <property type="project" value="InterPro"/>
</dbReference>
<evidence type="ECO:0000256" key="2">
    <source>
        <dbReference type="ARBA" id="ARBA00022692"/>
    </source>
</evidence>
<name>A0A133PXL9_9BACT</name>
<dbReference type="Gene3D" id="2.40.160.50">
    <property type="entry name" value="membrane protein fhac: a member of the omp85/tpsb transporter family"/>
    <property type="match status" value="1"/>
</dbReference>
<dbReference type="OrthoDB" id="9814535at2"/>
<dbReference type="InterPro" id="IPR039910">
    <property type="entry name" value="D15-like"/>
</dbReference>
<keyword evidence="6" id="KW-1133">Transmembrane helix</keyword>
<dbReference type="InterPro" id="IPR000184">
    <property type="entry name" value="Bac_surfAg_D15"/>
</dbReference>
<comment type="caution">
    <text evidence="8">The sequence shown here is derived from an EMBL/GenBank/DDBJ whole genome shotgun (WGS) entry which is preliminary data.</text>
</comment>
<keyword evidence="3" id="KW-0732">Signal</keyword>
<dbReference type="RefSeq" id="WP_060941140.1">
    <property type="nucleotide sequence ID" value="NZ_KQ957308.1"/>
</dbReference>
<dbReference type="Pfam" id="PF01103">
    <property type="entry name" value="Omp85"/>
    <property type="match status" value="1"/>
</dbReference>
<gene>
    <name evidence="8" type="ORF">HMPREF3226_02224</name>
</gene>
<evidence type="ECO:0000256" key="3">
    <source>
        <dbReference type="ARBA" id="ARBA00022729"/>
    </source>
</evidence>
<accession>A0A133PXL9</accession>
<evidence type="ECO:0000256" key="4">
    <source>
        <dbReference type="ARBA" id="ARBA00023136"/>
    </source>
</evidence>
<evidence type="ECO:0000313" key="8">
    <source>
        <dbReference type="EMBL" id="KXA34759.1"/>
    </source>
</evidence>
<dbReference type="STRING" id="28128.HMPREF3226_02224"/>
<organism evidence="8 9">
    <name type="scientific">Prevotella corporis</name>
    <dbReference type="NCBI Taxonomy" id="28128"/>
    <lineage>
        <taxon>Bacteria</taxon>
        <taxon>Pseudomonadati</taxon>
        <taxon>Bacteroidota</taxon>
        <taxon>Bacteroidia</taxon>
        <taxon>Bacteroidales</taxon>
        <taxon>Prevotellaceae</taxon>
        <taxon>Prevotella</taxon>
    </lineage>
</organism>
<dbReference type="Proteomes" id="UP000070533">
    <property type="component" value="Unassembled WGS sequence"/>
</dbReference>
<evidence type="ECO:0000313" key="9">
    <source>
        <dbReference type="Proteomes" id="UP000070533"/>
    </source>
</evidence>
<dbReference type="eggNOG" id="COG0729">
    <property type="taxonomic scope" value="Bacteria"/>
</dbReference>
<sequence>MRRSNQQKEVSNQQPALSHVRNFLIIGIALCLASSWLASCSTTSAIPEGEQLYTGMKGTKYENYDRNEHFTSVQEELNVVLATKPNAALFGSPSLRSPFPVGLWIWNAFSPDTSAFSRWMVRVFGSKPVLMSYVNPELHATVGENLLYKRGYFDGKIRHELIPQPNPKKMKIQYFVNMGRLWTIDSLQYTNFPTEADSLIHADSVNAVIHNGDPFDVATLEQERQRITTLFRDNGYYYYQNNNASYLADTTVVHGKAIMRLQMADSVGERSIRKWRIGNITINFQKRFMEELANQRKSRRYTINYNGKRTPLRSRVISNDLLLRKGDLYSLEKHQESQEKLNATGLFTSTNFNFTPHDDSDTCSILDLDIDCLFDKPYDFYVEAYGRGKTSGKYGPELIVGVTKRNAFRGAELLNVRLHGAYEWVTRRSDDEEHSGINDYEYGAEASLQFPRILNPFQTPPRIRRERRRKKLAAAIARGETPPAPKPRRQYFETPMTTISASANVINRSKYFKRHVVSSEIVYSWRPNERHSFVFKPLSLSYEYMHSVTDRFLSLVDSMPYLEVSMADQFIPKASFQYTYQSPLNYANPINWWTTVSEASNILAGGYAIFGQKWNEKQKTMFKNPFAQFLKVETNFTKLWSLPKKSSVAARINAGVVWAYGNSSVAPYTEQFFVGGANSIRAFNAREIGPGKYRSTSRMRSFVEQTGEIKLQANLEYRPHILGNLYGAVFLDAGNVWTMKADEGRPESEFKFNSFFRQIALGTGVGLRYDLGFFMIRVDWGIGLHVPYDTRRSGFYNIDHFKDAQTLHLAIGLPF</sequence>
<feature type="transmembrane region" description="Helical" evidence="6">
    <location>
        <begin position="20"/>
        <end position="38"/>
    </location>
</feature>
<protein>
    <submittedName>
        <fullName evidence="8">Outer membrane protein, OMP85 family</fullName>
    </submittedName>
</protein>
<dbReference type="Gene3D" id="3.10.20.310">
    <property type="entry name" value="membrane protein fhac"/>
    <property type="match status" value="1"/>
</dbReference>